<proteinExistence type="predicted"/>
<dbReference type="PIRSF" id="PIRSF005261">
    <property type="entry name" value="Heat_shock_Hsp33"/>
    <property type="match status" value="1"/>
</dbReference>
<dbReference type="Pfam" id="PF01430">
    <property type="entry name" value="HSP33"/>
    <property type="match status" value="1"/>
</dbReference>
<dbReference type="InterPro" id="IPR016154">
    <property type="entry name" value="Heat_shock_Hsp33_C"/>
</dbReference>
<dbReference type="SUPFAM" id="SSF118352">
    <property type="entry name" value="HSP33 redox switch-like"/>
    <property type="match status" value="1"/>
</dbReference>
<dbReference type="SUPFAM" id="SSF64397">
    <property type="entry name" value="Hsp33 domain"/>
    <property type="match status" value="1"/>
</dbReference>
<evidence type="ECO:0000256" key="5">
    <source>
        <dbReference type="ARBA" id="ARBA00023284"/>
    </source>
</evidence>
<evidence type="ECO:0000313" key="6">
    <source>
        <dbReference type="EMBL" id="MDQ7250589.1"/>
    </source>
</evidence>
<dbReference type="InterPro" id="IPR016153">
    <property type="entry name" value="Heat_shock_Hsp33_N"/>
</dbReference>
<dbReference type="RefSeq" id="WP_379960051.1">
    <property type="nucleotide sequence ID" value="NZ_JAUYVI010000007.1"/>
</dbReference>
<dbReference type="PANTHER" id="PTHR30111:SF1">
    <property type="entry name" value="33 KDA CHAPERONIN"/>
    <property type="match status" value="1"/>
</dbReference>
<evidence type="ECO:0000256" key="3">
    <source>
        <dbReference type="ARBA" id="ARBA00023157"/>
    </source>
</evidence>
<keyword evidence="3" id="KW-1015">Disulfide bond</keyword>
<evidence type="ECO:0000256" key="4">
    <source>
        <dbReference type="ARBA" id="ARBA00023186"/>
    </source>
</evidence>
<dbReference type="PANTHER" id="PTHR30111">
    <property type="entry name" value="33 KDA CHAPERONIN"/>
    <property type="match status" value="1"/>
</dbReference>
<dbReference type="CDD" id="cd00498">
    <property type="entry name" value="Hsp33"/>
    <property type="match status" value="1"/>
</dbReference>
<keyword evidence="4" id="KW-0143">Chaperone</keyword>
<name>A0ABU0YSA2_9PROT</name>
<dbReference type="Proteomes" id="UP001230156">
    <property type="component" value="Unassembled WGS sequence"/>
</dbReference>
<keyword evidence="5" id="KW-0676">Redox-active center</keyword>
<keyword evidence="2" id="KW-0862">Zinc</keyword>
<dbReference type="Gene3D" id="1.10.287.480">
    <property type="entry name" value="helix hairpin bin"/>
    <property type="match status" value="1"/>
</dbReference>
<comment type="caution">
    <text evidence="6">The sequence shown here is derived from an EMBL/GenBank/DDBJ whole genome shotgun (WGS) entry which is preliminary data.</text>
</comment>
<evidence type="ECO:0000313" key="7">
    <source>
        <dbReference type="Proteomes" id="UP001230156"/>
    </source>
</evidence>
<dbReference type="Gene3D" id="3.90.1280.10">
    <property type="entry name" value="HSP33 redox switch-like"/>
    <property type="match status" value="1"/>
</dbReference>
<dbReference type="InterPro" id="IPR023212">
    <property type="entry name" value="Hsp33_helix_hairpin_bin_dom_sf"/>
</dbReference>
<dbReference type="InterPro" id="IPR000397">
    <property type="entry name" value="Heat_shock_Hsp33"/>
</dbReference>
<accession>A0ABU0YSA2</accession>
<keyword evidence="1" id="KW-0963">Cytoplasm</keyword>
<organism evidence="6 7">
    <name type="scientific">Dongia sedimenti</name>
    <dbReference type="NCBI Taxonomy" id="3064282"/>
    <lineage>
        <taxon>Bacteria</taxon>
        <taxon>Pseudomonadati</taxon>
        <taxon>Pseudomonadota</taxon>
        <taxon>Alphaproteobacteria</taxon>
        <taxon>Rhodospirillales</taxon>
        <taxon>Dongiaceae</taxon>
        <taxon>Dongia</taxon>
    </lineage>
</organism>
<evidence type="ECO:0000256" key="2">
    <source>
        <dbReference type="ARBA" id="ARBA00022833"/>
    </source>
</evidence>
<reference evidence="7" key="1">
    <citation type="submission" date="2023-08" db="EMBL/GenBank/DDBJ databases">
        <title>Rhodospirillaceae gen. nov., a novel taxon isolated from the Yangtze River Yuezi River estuary sludge.</title>
        <authorList>
            <person name="Ruan L."/>
        </authorList>
    </citation>
    <scope>NUCLEOTIDE SEQUENCE [LARGE SCALE GENOMIC DNA]</scope>
    <source>
        <strain evidence="7">R-7</strain>
    </source>
</reference>
<dbReference type="Gene3D" id="3.55.30.10">
    <property type="entry name" value="Hsp33 domain"/>
    <property type="match status" value="1"/>
</dbReference>
<gene>
    <name evidence="6" type="ORF">Q8A70_23070</name>
</gene>
<protein>
    <submittedName>
        <fullName evidence="6">Hsp33 family molecular chaperone HslO</fullName>
    </submittedName>
</protein>
<sequence>MRVEIAPQAGADFIRPFQIEALGIRGRAVRLSRAADEIVHKHAYPTPVARLLTEMLTVSAALASALKYEGVFTLQTKSEGAVRLMVVDVTSEGAMRGYAQFDADAVAALPPDASLPRLLGGGYLAFTVDQGEDTDRYQGIVELIGADLVECVQHYFQQSEQLKAGFKVAIAERDGHWHSGVIMLQRLPREDQSTAAEIDDEAWRRAMTLLASCTSKELLDESLPIDDLLYRLFHEDGVRVFKGQALRAQCRCSRERVGSVLRSLPRDELKELETEGALEVTCEFCNSKFRFTLADLDTAELSPE</sequence>
<dbReference type="EMBL" id="JAUYVI010000007">
    <property type="protein sequence ID" value="MDQ7250589.1"/>
    <property type="molecule type" value="Genomic_DNA"/>
</dbReference>
<evidence type="ECO:0000256" key="1">
    <source>
        <dbReference type="ARBA" id="ARBA00022490"/>
    </source>
</evidence>
<keyword evidence="7" id="KW-1185">Reference proteome</keyword>